<gene>
    <name evidence="2" type="ORF">B277_13639</name>
</gene>
<evidence type="ECO:0000313" key="2">
    <source>
        <dbReference type="EMBL" id="EKA60312.1"/>
    </source>
</evidence>
<dbReference type="AlphaFoldDB" id="K1E4N6"/>
<protein>
    <submittedName>
        <fullName evidence="2">Uncharacterized protein</fullName>
    </submittedName>
</protein>
<organism evidence="2 3">
    <name type="scientific">Janibacter hoylei PVAS-1</name>
    <dbReference type="NCBI Taxonomy" id="1210046"/>
    <lineage>
        <taxon>Bacteria</taxon>
        <taxon>Bacillati</taxon>
        <taxon>Actinomycetota</taxon>
        <taxon>Actinomycetes</taxon>
        <taxon>Micrococcales</taxon>
        <taxon>Intrasporangiaceae</taxon>
        <taxon>Janibacter</taxon>
    </lineage>
</organism>
<proteinExistence type="predicted"/>
<dbReference type="EMBL" id="ALWX01000065">
    <property type="protein sequence ID" value="EKA60312.1"/>
    <property type="molecule type" value="Genomic_DNA"/>
</dbReference>
<dbReference type="Proteomes" id="UP000004474">
    <property type="component" value="Unassembled WGS sequence"/>
</dbReference>
<sequence length="90" mass="9615">MTTDSELTFGSPTTSTRVVATRAPAMAKGMLLASTWRRRAEADDHGDVGPGVDPEEPGVGERVAGDPLHERARDAHRGTHGEHEQGARET</sequence>
<feature type="region of interest" description="Disordered" evidence="1">
    <location>
        <begin position="37"/>
        <end position="90"/>
    </location>
</feature>
<reference evidence="2 3" key="1">
    <citation type="journal article" date="2012" name="J. Bacteriol.">
        <title>Genome Sequence of Janibacter hoylei MTCC8307, Isolated from the Stratospheric Air.</title>
        <authorList>
            <person name="Pawar S.P."/>
            <person name="Dhotre D.P."/>
            <person name="Shetty S.A."/>
            <person name="Chowdhury S.P."/>
            <person name="Chaudhari B.L."/>
            <person name="Shouche Y.S."/>
        </authorList>
    </citation>
    <scope>NUCLEOTIDE SEQUENCE [LARGE SCALE GENOMIC DNA]</scope>
    <source>
        <strain evidence="2 3">PVAS-1</strain>
    </source>
</reference>
<feature type="compositionally biased region" description="Basic and acidic residues" evidence="1">
    <location>
        <begin position="38"/>
        <end position="47"/>
    </location>
</feature>
<evidence type="ECO:0000313" key="3">
    <source>
        <dbReference type="Proteomes" id="UP000004474"/>
    </source>
</evidence>
<feature type="compositionally biased region" description="Basic and acidic residues" evidence="1">
    <location>
        <begin position="63"/>
        <end position="90"/>
    </location>
</feature>
<comment type="caution">
    <text evidence="2">The sequence shown here is derived from an EMBL/GenBank/DDBJ whole genome shotgun (WGS) entry which is preliminary data.</text>
</comment>
<accession>K1E4N6</accession>
<name>K1E4N6_9MICO</name>
<evidence type="ECO:0000256" key="1">
    <source>
        <dbReference type="SAM" id="MobiDB-lite"/>
    </source>
</evidence>